<name>A0ACC0AI89_CATRO</name>
<evidence type="ECO:0000313" key="2">
    <source>
        <dbReference type="Proteomes" id="UP001060085"/>
    </source>
</evidence>
<reference evidence="2" key="1">
    <citation type="journal article" date="2023" name="Nat. Plants">
        <title>Single-cell RNA sequencing provides a high-resolution roadmap for understanding the multicellular compartmentation of specialized metabolism.</title>
        <authorList>
            <person name="Sun S."/>
            <person name="Shen X."/>
            <person name="Li Y."/>
            <person name="Li Y."/>
            <person name="Wang S."/>
            <person name="Li R."/>
            <person name="Zhang H."/>
            <person name="Shen G."/>
            <person name="Guo B."/>
            <person name="Wei J."/>
            <person name="Xu J."/>
            <person name="St-Pierre B."/>
            <person name="Chen S."/>
            <person name="Sun C."/>
        </authorList>
    </citation>
    <scope>NUCLEOTIDE SEQUENCE [LARGE SCALE GENOMIC DNA]</scope>
</reference>
<sequence>MAEEAKEEELEYESDPEETKLSLKMRRREASDDEEEDERRDGQDIGRRDKPKPSRRIVDSDGESDGQGAAADYEDDVEDDEEYVEDDDEIIEEFEDEEYEEVEEYEERDREVGEVSDLAKEVVEVKGGKAMAEERVGAVATEGQQGMDEDRNGDINNNDNEQREEEEEEEKKENEPYAVPTAGAFYMHDDRFRDNAGGRHRRTFGGRKLWESKDDKKWGHDKFEELTMQERHYEEGRRTSRGRYRGRGRNRGTERGYGRGNRPRTFSTGNNSNKNNNQNNAPKSVRGRGPRRYQPSFKNNDAPPSQNQQSGKSAEKPSHSSYARISRPTSNVESEAVPAKKHVFASSLNSASPPFYPSASSSKEIPLTQKRDAQAGMTNQNVQPTVGDETFPTAQTSAMQRGKNVVDSMGMDKLYIDDKTSTHAGKPSNNLPLLSSGSSSVISNQSLQLRGQGRGINSLPQMSFQPSGSNNQVNRISPPAQLHASQRNPVQNRGQSSVQQFVQNPSSGSQVSSPPKAALNKSASDHGEVESPSEASKSKSALVAKAKGSVQGAGRGSFLYGGAQVMGPLGNLGSGNGDPNFPAFLPVMQFGAQHPGGIGVPAVGMAFPGYVAQPQHGGIGNSEMTWLPVLAGAAGALGATYCPPYIAVDGAYHSRPAGQPSSLPSTIKENNASKPSSEWKPSQRPEVANDDFGQRQKNPRRYTEMKFDQ</sequence>
<gene>
    <name evidence="1" type="ORF">M9H77_29373</name>
</gene>
<comment type="caution">
    <text evidence="1">The sequence shown here is derived from an EMBL/GenBank/DDBJ whole genome shotgun (WGS) entry which is preliminary data.</text>
</comment>
<organism evidence="1 2">
    <name type="scientific">Catharanthus roseus</name>
    <name type="common">Madagascar periwinkle</name>
    <name type="synonym">Vinca rosea</name>
    <dbReference type="NCBI Taxonomy" id="4058"/>
    <lineage>
        <taxon>Eukaryota</taxon>
        <taxon>Viridiplantae</taxon>
        <taxon>Streptophyta</taxon>
        <taxon>Embryophyta</taxon>
        <taxon>Tracheophyta</taxon>
        <taxon>Spermatophyta</taxon>
        <taxon>Magnoliopsida</taxon>
        <taxon>eudicotyledons</taxon>
        <taxon>Gunneridae</taxon>
        <taxon>Pentapetalae</taxon>
        <taxon>asterids</taxon>
        <taxon>lamiids</taxon>
        <taxon>Gentianales</taxon>
        <taxon>Apocynaceae</taxon>
        <taxon>Rauvolfioideae</taxon>
        <taxon>Vinceae</taxon>
        <taxon>Catharanthinae</taxon>
        <taxon>Catharanthus</taxon>
    </lineage>
</organism>
<evidence type="ECO:0000313" key="1">
    <source>
        <dbReference type="EMBL" id="KAI5660580.1"/>
    </source>
</evidence>
<keyword evidence="2" id="KW-1185">Reference proteome</keyword>
<dbReference type="Proteomes" id="UP001060085">
    <property type="component" value="Linkage Group LG06"/>
</dbReference>
<proteinExistence type="predicted"/>
<accession>A0ACC0AI89</accession>
<protein>
    <submittedName>
        <fullName evidence="1">Uncharacterized protein</fullName>
    </submittedName>
</protein>
<dbReference type="EMBL" id="CM044706">
    <property type="protein sequence ID" value="KAI5660580.1"/>
    <property type="molecule type" value="Genomic_DNA"/>
</dbReference>